<evidence type="ECO:0000256" key="3">
    <source>
        <dbReference type="ARBA" id="ARBA00023163"/>
    </source>
</evidence>
<evidence type="ECO:0000313" key="6">
    <source>
        <dbReference type="Proteomes" id="UP000196581"/>
    </source>
</evidence>
<dbReference type="CDD" id="cd06170">
    <property type="entry name" value="LuxR_C_like"/>
    <property type="match status" value="1"/>
</dbReference>
<dbReference type="AlphaFoldDB" id="A0A1X6XLE6"/>
<evidence type="ECO:0000256" key="2">
    <source>
        <dbReference type="ARBA" id="ARBA00023125"/>
    </source>
</evidence>
<organism evidence="5 6">
    <name type="scientific">Brevibacterium yomogidense</name>
    <dbReference type="NCBI Taxonomy" id="946573"/>
    <lineage>
        <taxon>Bacteria</taxon>
        <taxon>Bacillati</taxon>
        <taxon>Actinomycetota</taxon>
        <taxon>Actinomycetes</taxon>
        <taxon>Micrococcales</taxon>
        <taxon>Brevibacteriaceae</taxon>
        <taxon>Brevibacterium</taxon>
    </lineage>
</organism>
<dbReference type="PANTHER" id="PTHR44688">
    <property type="entry name" value="DNA-BINDING TRANSCRIPTIONAL ACTIVATOR DEVR_DOSR"/>
    <property type="match status" value="1"/>
</dbReference>
<feature type="domain" description="HTH luxR-type" evidence="4">
    <location>
        <begin position="53"/>
        <end position="118"/>
    </location>
</feature>
<dbReference type="Proteomes" id="UP000196581">
    <property type="component" value="Unassembled WGS sequence"/>
</dbReference>
<dbReference type="InterPro" id="IPR036388">
    <property type="entry name" value="WH-like_DNA-bd_sf"/>
</dbReference>
<dbReference type="GO" id="GO:0006355">
    <property type="term" value="P:regulation of DNA-templated transcription"/>
    <property type="evidence" value="ECO:0007669"/>
    <property type="project" value="InterPro"/>
</dbReference>
<reference evidence="6" key="1">
    <citation type="submission" date="2017-02" db="EMBL/GenBank/DDBJ databases">
        <authorList>
            <person name="Dridi B."/>
        </authorList>
    </citation>
    <scope>NUCLEOTIDE SEQUENCE [LARGE SCALE GENOMIC DNA]</scope>
    <source>
        <strain evidence="6">B Co 03.10</strain>
    </source>
</reference>
<dbReference type="SMART" id="SM00421">
    <property type="entry name" value="HTH_LUXR"/>
    <property type="match status" value="1"/>
</dbReference>
<name>A0A1X6XLE6_9MICO</name>
<dbReference type="Gene3D" id="1.10.10.10">
    <property type="entry name" value="Winged helix-like DNA-binding domain superfamily/Winged helix DNA-binding domain"/>
    <property type="match status" value="1"/>
</dbReference>
<evidence type="ECO:0000259" key="4">
    <source>
        <dbReference type="PROSITE" id="PS50043"/>
    </source>
</evidence>
<keyword evidence="3" id="KW-0804">Transcription</keyword>
<gene>
    <name evidence="5" type="ORF">FM105_11985</name>
</gene>
<evidence type="ECO:0000313" key="5">
    <source>
        <dbReference type="EMBL" id="SLM99976.1"/>
    </source>
</evidence>
<dbReference type="InterPro" id="IPR016032">
    <property type="entry name" value="Sig_transdc_resp-reg_C-effctor"/>
</dbReference>
<sequence length="119" mass="13312">MVEYLVDDVVSEQGALVDLALLQRHAVLTDSDLKKLSSTQRARLATISPVVEQDGARPALTPRELEVLDGLRQGLTRRQIAERQFRSENTVRSQVRSLYQKLGAGTLDEALETARRWGL</sequence>
<accession>A0A1X6XLE6</accession>
<dbReference type="GO" id="GO:0003677">
    <property type="term" value="F:DNA binding"/>
    <property type="evidence" value="ECO:0007669"/>
    <property type="project" value="UniProtKB-KW"/>
</dbReference>
<dbReference type="InterPro" id="IPR000792">
    <property type="entry name" value="Tscrpt_reg_LuxR_C"/>
</dbReference>
<dbReference type="PANTHER" id="PTHR44688:SF16">
    <property type="entry name" value="DNA-BINDING TRANSCRIPTIONAL ACTIVATOR DEVR_DOSR"/>
    <property type="match status" value="1"/>
</dbReference>
<dbReference type="Pfam" id="PF00196">
    <property type="entry name" value="GerE"/>
    <property type="match status" value="1"/>
</dbReference>
<dbReference type="SUPFAM" id="SSF46894">
    <property type="entry name" value="C-terminal effector domain of the bipartite response regulators"/>
    <property type="match status" value="1"/>
</dbReference>
<keyword evidence="2" id="KW-0238">DNA-binding</keyword>
<protein>
    <recommendedName>
        <fullName evidence="4">HTH luxR-type domain-containing protein</fullName>
    </recommendedName>
</protein>
<dbReference type="RefSeq" id="WP_218777955.1">
    <property type="nucleotide sequence ID" value="NZ_FWFF01000019.1"/>
</dbReference>
<evidence type="ECO:0000256" key="1">
    <source>
        <dbReference type="ARBA" id="ARBA00023015"/>
    </source>
</evidence>
<dbReference type="PROSITE" id="PS50043">
    <property type="entry name" value="HTH_LUXR_2"/>
    <property type="match status" value="1"/>
</dbReference>
<dbReference type="EMBL" id="FWFF01000019">
    <property type="protein sequence ID" value="SLM99976.1"/>
    <property type="molecule type" value="Genomic_DNA"/>
</dbReference>
<keyword evidence="1" id="KW-0805">Transcription regulation</keyword>
<dbReference type="PRINTS" id="PR00038">
    <property type="entry name" value="HTHLUXR"/>
</dbReference>
<proteinExistence type="predicted"/>
<keyword evidence="6" id="KW-1185">Reference proteome</keyword>